<proteinExistence type="predicted"/>
<dbReference type="PANTHER" id="PTHR19446">
    <property type="entry name" value="REVERSE TRANSCRIPTASES"/>
    <property type="match status" value="1"/>
</dbReference>
<accession>A0A7M7NQV3</accession>
<reference evidence="1" key="2">
    <citation type="submission" date="2021-01" db="UniProtKB">
        <authorList>
            <consortium name="EnsemblMetazoa"/>
        </authorList>
    </citation>
    <scope>IDENTIFICATION</scope>
</reference>
<dbReference type="EnsemblMetazoa" id="XM_030983414">
    <property type="protein sequence ID" value="XP_030839274"/>
    <property type="gene ID" value="LOC115923141"/>
</dbReference>
<dbReference type="OMA" id="STNICIM"/>
<organism evidence="1 2">
    <name type="scientific">Strongylocentrotus purpuratus</name>
    <name type="common">Purple sea urchin</name>
    <dbReference type="NCBI Taxonomy" id="7668"/>
    <lineage>
        <taxon>Eukaryota</taxon>
        <taxon>Metazoa</taxon>
        <taxon>Echinodermata</taxon>
        <taxon>Eleutherozoa</taxon>
        <taxon>Echinozoa</taxon>
        <taxon>Echinoidea</taxon>
        <taxon>Euechinoidea</taxon>
        <taxon>Echinacea</taxon>
        <taxon>Camarodonta</taxon>
        <taxon>Echinidea</taxon>
        <taxon>Strongylocentrotidae</taxon>
        <taxon>Strongylocentrotus</taxon>
    </lineage>
</organism>
<evidence type="ECO:0000313" key="1">
    <source>
        <dbReference type="EnsemblMetazoa" id="XP_030839274"/>
    </source>
</evidence>
<dbReference type="Gene3D" id="3.60.10.10">
    <property type="entry name" value="Endonuclease/exonuclease/phosphatase"/>
    <property type="match status" value="1"/>
</dbReference>
<dbReference type="InterPro" id="IPR036691">
    <property type="entry name" value="Endo/exonu/phosph_ase_sf"/>
</dbReference>
<name>A0A7M7NQV3_STRPU</name>
<reference evidence="2" key="1">
    <citation type="submission" date="2015-02" db="EMBL/GenBank/DDBJ databases">
        <title>Genome sequencing for Strongylocentrotus purpuratus.</title>
        <authorList>
            <person name="Murali S."/>
            <person name="Liu Y."/>
            <person name="Vee V."/>
            <person name="English A."/>
            <person name="Wang M."/>
            <person name="Skinner E."/>
            <person name="Han Y."/>
            <person name="Muzny D.M."/>
            <person name="Worley K.C."/>
            <person name="Gibbs R.A."/>
        </authorList>
    </citation>
    <scope>NUCLEOTIDE SEQUENCE</scope>
</reference>
<dbReference type="AlphaFoldDB" id="A0A7M7NQV3"/>
<sequence length="426" mass="48650">MDKSYMPIRRKNMDVKVNNNGSHVIDICKTLGLAIVNGRLGDDNGIGNFTCFNKNGGCSTIDYAIVSHELFYNIQNFQVDLFDKCLSDVHCPIVMTLQSTHTHNQEIHDVNTICDSSKPRYMSFKWDRENANEYSDRLHRLTLQLSGIVENIHGNVSQELVDHCYSEICNSFLQAAQDIGVCKWKQSNTARSHKEQHNVNSPSQLWFDADCEAARKEYLNLRNRLSRKIQLGRRLDVQVTDINVLQSDFLMASKKYKKLLRYKRRRHGKDFSASLRSLKKQGNPRAFWDLLNSNGRRTKSAVNVSLGDLVQHFKSLGNVCKSEDNLEERMPLDADNVTIQNDGLNEPITLEEVELMVNKLKNAKACGKDLIRNEFLKSCPLEMRRVIVDLFNIVLDSGIVPSEWCIGVIIPIFKNKGENTNPDSLE</sequence>
<dbReference type="RefSeq" id="XP_030839274.1">
    <property type="nucleotide sequence ID" value="XM_030983414.1"/>
</dbReference>
<protein>
    <submittedName>
        <fullName evidence="1">Uncharacterized protein</fullName>
    </submittedName>
</protein>
<dbReference type="KEGG" id="spu:115923141"/>
<dbReference type="GeneID" id="115923141"/>
<keyword evidence="2" id="KW-1185">Reference proteome</keyword>
<dbReference type="Proteomes" id="UP000007110">
    <property type="component" value="Unassembled WGS sequence"/>
</dbReference>
<dbReference type="InParanoid" id="A0A7M7NQV3"/>
<evidence type="ECO:0000313" key="2">
    <source>
        <dbReference type="Proteomes" id="UP000007110"/>
    </source>
</evidence>
<dbReference type="OrthoDB" id="6082598at2759"/>